<proteinExistence type="predicted"/>
<reference evidence="2 3" key="1">
    <citation type="submission" date="2010-04" db="EMBL/GenBank/DDBJ databases">
        <title>The genome of Herbaspirillum seropedicae SmR1, an endophytic, nitrogen-fixing, plant-growth promoting beta-Proteobacteria.</title>
        <authorList>
            <person name="Pedrosa F.O."/>
            <person name="Monteiro R.A."/>
            <person name="Wassem R."/>
            <person name="Cruz L.M."/>
            <person name="Ayub R.A."/>
            <person name="Colauto N.B."/>
            <person name="Fernandez M.A."/>
            <person name="Fungaro M.H.P."/>
            <person name="Grisard E.C."/>
            <person name="Hungria M."/>
            <person name="Madeira H.M.F."/>
            <person name="Nodari R.O."/>
            <person name="Osaku C.A."/>
            <person name="Petzl-Erler M.L."/>
            <person name="Terenzi H."/>
            <person name="Vieira L.G.E."/>
            <person name="Almeida M.I.M."/>
            <person name="Alves L.R."/>
            <person name="Arantes O.M.N."/>
            <person name="Balsanelli E."/>
            <person name="Barcellos F.G."/>
            <person name="Baura V.A."/>
            <person name="Binde D.R."/>
            <person name="Campo R.J."/>
            <person name="Chubatsu L.S."/>
            <person name="Chueire L.M.O."/>
            <person name="Ciferri R.R."/>
            <person name="Correa L.C."/>
            <person name="da Conceicao Silva J.L."/>
            <person name="Dabul A.N.G."/>
            <person name="Dambros B.P."/>
            <person name="Faoro H."/>
            <person name="Favetti A."/>
            <person name="Friedermann G."/>
            <person name="Furlaneto M.C."/>
            <person name="Gasques L.S."/>
            <person name="Gimenes C.C.T."/>
            <person name="Gioppo N.M.R."/>
            <person name="Glienke-Blanco C."/>
            <person name="Godoy L.P."/>
            <person name="Guerra M.P."/>
            <person name="Karp S."/>
            <person name="Kava-Cordeiro V."/>
            <person name="Margarido V.P."/>
            <person name="Mathioni S.M."/>
            <person name="Menck-Soares M.A."/>
            <person name="Murace N.K."/>
            <person name="Nicolas M.F."/>
            <person name="Oliveira C.E.C."/>
            <person name="Pagnan N.A.B."/>
            <person name="Pamphile J.A."/>
            <person name="Patussi E.V."/>
            <person name="Pereira L.F.P."/>
            <person name="Pereira-Ferrari L."/>
            <person name="Pinto F.G.S."/>
            <person name="Precoma C."/>
            <person name="Prioli A.J."/>
            <person name="Prioli S.M.A.P."/>
            <person name="Raittz R.T."/>
            <person name="Ramos H.J.O."/>
            <person name="Ribeiro E.M.S.F."/>
            <person name="Rigo L.U."/>
            <person name="Rocha C.L.M.S.C."/>
            <person name="Rocha S.N."/>
            <person name="Santos K."/>
            <person name="Satori D."/>
            <person name="Silva A.G."/>
            <person name="Simao R.C.G."/>
            <person name="Soares M.A.M."/>
            <person name="Souza E.M."/>
            <person name="Steffens M.B.R."/>
            <person name="Steindel M."/>
            <person name="Tadra-Sfeir M.Z."/>
            <person name="Takahashi E.K."/>
            <person name="Torres R.A."/>
            <person name="Valle J.S."/>
            <person name="Vernal J.I."/>
            <person name="Vilas-Boas L.A."/>
            <person name="Watanabe M.A.E."/>
            <person name="Weiss V.A."/>
            <person name="Yates M.A."/>
            <person name="Souza E.M."/>
        </authorList>
    </citation>
    <scope>NUCLEOTIDE SEQUENCE [LARGE SCALE GENOMIC DNA]</scope>
    <source>
        <strain evidence="2 3">SmR1</strain>
    </source>
</reference>
<feature type="chain" id="PRO_5003115432" evidence="1">
    <location>
        <begin position="30"/>
        <end position="195"/>
    </location>
</feature>
<dbReference type="Proteomes" id="UP000000329">
    <property type="component" value="Chromosome"/>
</dbReference>
<name>D8IU51_HERSS</name>
<dbReference type="EMBL" id="CP002039">
    <property type="protein sequence ID" value="ADJ63713.1"/>
    <property type="molecule type" value="Genomic_DNA"/>
</dbReference>
<keyword evidence="3" id="KW-1185">Reference proteome</keyword>
<accession>D8IU51</accession>
<protein>
    <submittedName>
        <fullName evidence="2">Transmembrane protein</fullName>
    </submittedName>
</protein>
<evidence type="ECO:0000313" key="3">
    <source>
        <dbReference type="Proteomes" id="UP000000329"/>
    </source>
</evidence>
<dbReference type="HOGENOM" id="CLU_119404_0_0_4"/>
<dbReference type="STRING" id="757424.Hsero_2214"/>
<dbReference type="AlphaFoldDB" id="D8IU51"/>
<evidence type="ECO:0000256" key="1">
    <source>
        <dbReference type="SAM" id="SignalP"/>
    </source>
</evidence>
<organism evidence="2 3">
    <name type="scientific">Herbaspirillum seropedicae (strain SmR1)</name>
    <dbReference type="NCBI Taxonomy" id="757424"/>
    <lineage>
        <taxon>Bacteria</taxon>
        <taxon>Pseudomonadati</taxon>
        <taxon>Pseudomonadota</taxon>
        <taxon>Betaproteobacteria</taxon>
        <taxon>Burkholderiales</taxon>
        <taxon>Oxalobacteraceae</taxon>
        <taxon>Herbaspirillum</taxon>
    </lineage>
</organism>
<keyword evidence="2" id="KW-0472">Membrane</keyword>
<feature type="signal peptide" evidence="1">
    <location>
        <begin position="1"/>
        <end position="29"/>
    </location>
</feature>
<gene>
    <name evidence="2" type="ordered locus">Hsero_2214</name>
</gene>
<evidence type="ECO:0000313" key="2">
    <source>
        <dbReference type="EMBL" id="ADJ63713.1"/>
    </source>
</evidence>
<dbReference type="eggNOG" id="ENOG50324B7">
    <property type="taxonomic scope" value="Bacteria"/>
</dbReference>
<dbReference type="Gene3D" id="3.15.10.40">
    <property type="entry name" value="Uncharacterised protein PF07273, DUF1439"/>
    <property type="match status" value="1"/>
</dbReference>
<keyword evidence="1" id="KW-0732">Signal</keyword>
<dbReference type="KEGG" id="hse:Hsero_2214"/>
<sequence length="195" mass="21648">MDTASMKRALFPVALCLSGVALIPALGQAADSGYNIWTNEYTVSRQQLQSAIAPQFPRKLRYMDIFDVTLSNPRLGMLPADNRMNTVVDAQIANPLLLQRPVNAVLTLSSAFKYDPATRSLRLDAPKVDKVDSSDLPPQYAQQLTALGNAAADQFLRDYALYTFKPEQLQMNGKRFEPGKITVEQDAVKVEIKEK</sequence>
<keyword evidence="2" id="KW-0812">Transmembrane</keyword>